<comment type="subcellular location">
    <subcellularLocation>
        <location evidence="2">Endomembrane system</location>
        <topology evidence="2">Multi-pass membrane protein</topology>
    </subcellularLocation>
    <subcellularLocation>
        <location evidence="6">Membrane</location>
        <topology evidence="6">Multi-pass membrane protein</topology>
    </subcellularLocation>
</comment>
<evidence type="ECO:0000313" key="11">
    <source>
        <dbReference type="Proteomes" id="UP001203880"/>
    </source>
</evidence>
<feature type="domain" description="NADH-Ubiquinone oxidoreductase (complex I) chain 5 N-terminal" evidence="9">
    <location>
        <begin position="62"/>
        <end position="109"/>
    </location>
</feature>
<evidence type="ECO:0000313" key="10">
    <source>
        <dbReference type="EMBL" id="MCL6283963.1"/>
    </source>
</evidence>
<evidence type="ECO:0000259" key="8">
    <source>
        <dbReference type="Pfam" id="PF00361"/>
    </source>
</evidence>
<accession>A0ABT0Q460</accession>
<dbReference type="NCBIfam" id="TIGR01974">
    <property type="entry name" value="NDH_I_L"/>
    <property type="match status" value="1"/>
</dbReference>
<feature type="transmembrane region" description="Helical" evidence="7">
    <location>
        <begin position="172"/>
        <end position="194"/>
    </location>
</feature>
<reference evidence="10" key="1">
    <citation type="submission" date="2022-05" db="EMBL/GenBank/DDBJ databases">
        <authorList>
            <person name="Park J.-S."/>
        </authorList>
    </citation>
    <scope>NUCLEOTIDE SEQUENCE</scope>
    <source>
        <strain evidence="10">2012CJ41-6</strain>
    </source>
</reference>
<evidence type="ECO:0000256" key="2">
    <source>
        <dbReference type="ARBA" id="ARBA00004127"/>
    </source>
</evidence>
<keyword evidence="3 6" id="KW-0812">Transmembrane</keyword>
<evidence type="ECO:0000256" key="6">
    <source>
        <dbReference type="RuleBase" id="RU000320"/>
    </source>
</evidence>
<feature type="transmembrane region" description="Helical" evidence="7">
    <location>
        <begin position="214"/>
        <end position="237"/>
    </location>
</feature>
<feature type="transmembrane region" description="Helical" evidence="7">
    <location>
        <begin position="344"/>
        <end position="364"/>
    </location>
</feature>
<dbReference type="RefSeq" id="WP_249709904.1">
    <property type="nucleotide sequence ID" value="NZ_JAMFMB010000011.1"/>
</dbReference>
<comment type="caution">
    <text evidence="10">The sequence shown here is derived from an EMBL/GenBank/DDBJ whole genome shotgun (WGS) entry which is preliminary data.</text>
</comment>
<dbReference type="Pfam" id="PF00662">
    <property type="entry name" value="Proton_antipo_N"/>
    <property type="match status" value="1"/>
</dbReference>
<keyword evidence="11" id="KW-1185">Reference proteome</keyword>
<organism evidence="10 11">
    <name type="scientific">Ruegeria spongiae</name>
    <dbReference type="NCBI Taxonomy" id="2942209"/>
    <lineage>
        <taxon>Bacteria</taxon>
        <taxon>Pseudomonadati</taxon>
        <taxon>Pseudomonadota</taxon>
        <taxon>Alphaproteobacteria</taxon>
        <taxon>Rhodobacterales</taxon>
        <taxon>Roseobacteraceae</taxon>
        <taxon>Ruegeria</taxon>
    </lineage>
</organism>
<dbReference type="EMBL" id="JAMFMB010000011">
    <property type="protein sequence ID" value="MCL6283963.1"/>
    <property type="molecule type" value="Genomic_DNA"/>
</dbReference>
<dbReference type="Gene3D" id="1.20.5.2700">
    <property type="match status" value="1"/>
</dbReference>
<dbReference type="PANTHER" id="PTHR42829">
    <property type="entry name" value="NADH-UBIQUINONE OXIDOREDUCTASE CHAIN 5"/>
    <property type="match status" value="1"/>
</dbReference>
<dbReference type="PRINTS" id="PR01435">
    <property type="entry name" value="NPOXDRDTASE5"/>
</dbReference>
<evidence type="ECO:0000259" key="9">
    <source>
        <dbReference type="Pfam" id="PF00662"/>
    </source>
</evidence>
<feature type="domain" description="NADH:quinone oxidoreductase/Mrp antiporter transmembrane" evidence="8">
    <location>
        <begin position="135"/>
        <end position="439"/>
    </location>
</feature>
<evidence type="ECO:0000256" key="1">
    <source>
        <dbReference type="ARBA" id="ARBA00002378"/>
    </source>
</evidence>
<dbReference type="Pfam" id="PF00361">
    <property type="entry name" value="Proton_antipo_M"/>
    <property type="match status" value="1"/>
</dbReference>
<proteinExistence type="predicted"/>
<dbReference type="InterPro" id="IPR001516">
    <property type="entry name" value="Proton_antipo_N"/>
</dbReference>
<evidence type="ECO:0000256" key="3">
    <source>
        <dbReference type="ARBA" id="ARBA00022692"/>
    </source>
</evidence>
<feature type="transmembrane region" description="Helical" evidence="7">
    <location>
        <begin position="703"/>
        <end position="723"/>
    </location>
</feature>
<feature type="transmembrane region" description="Helical" evidence="7">
    <location>
        <begin position="79"/>
        <end position="97"/>
    </location>
</feature>
<feature type="transmembrane region" description="Helical" evidence="7">
    <location>
        <begin position="118"/>
        <end position="135"/>
    </location>
</feature>
<evidence type="ECO:0000256" key="4">
    <source>
        <dbReference type="ARBA" id="ARBA00022989"/>
    </source>
</evidence>
<keyword evidence="4 7" id="KW-1133">Transmembrane helix</keyword>
<dbReference type="PANTHER" id="PTHR42829:SF2">
    <property type="entry name" value="NADH-UBIQUINONE OXIDOREDUCTASE CHAIN 5"/>
    <property type="match status" value="1"/>
</dbReference>
<dbReference type="PRINTS" id="PR01434">
    <property type="entry name" value="NADHDHGNASE5"/>
</dbReference>
<feature type="transmembrane region" description="Helical" evidence="7">
    <location>
        <begin position="473"/>
        <end position="493"/>
    </location>
</feature>
<feature type="transmembrane region" description="Helical" evidence="7">
    <location>
        <begin position="6"/>
        <end position="23"/>
    </location>
</feature>
<feature type="transmembrane region" description="Helical" evidence="7">
    <location>
        <begin position="288"/>
        <end position="309"/>
    </location>
</feature>
<dbReference type="Proteomes" id="UP001203880">
    <property type="component" value="Unassembled WGS sequence"/>
</dbReference>
<evidence type="ECO:0000256" key="7">
    <source>
        <dbReference type="SAM" id="Phobius"/>
    </source>
</evidence>
<keyword evidence="5 7" id="KW-0472">Membrane</keyword>
<evidence type="ECO:0000256" key="5">
    <source>
        <dbReference type="ARBA" id="ARBA00023136"/>
    </source>
</evidence>
<dbReference type="NCBIfam" id="NF005141">
    <property type="entry name" value="PRK06590.1"/>
    <property type="match status" value="1"/>
</dbReference>
<feature type="transmembrane region" description="Helical" evidence="7">
    <location>
        <begin position="141"/>
        <end position="160"/>
    </location>
</feature>
<comment type="function">
    <text evidence="1">NDH-1 shuttles electrons from NADH, via FMN and iron-sulfur (Fe-S) centers, to quinones in the respiratory chain. The immediate electron acceptor for the enzyme in this species is believed to be ubiquinone. Couples the redox reaction to proton translocation (for every two electrons transferred, four hydrogen ions are translocated across the cytoplasmic membrane), and thus conserves the redox energy in a proton gradient.</text>
</comment>
<gene>
    <name evidence="10" type="primary">nuoL</name>
    <name evidence="10" type="ORF">M3P21_10515</name>
</gene>
<dbReference type="InterPro" id="IPR018393">
    <property type="entry name" value="NADHpl_OxRdtase_5_subgr"/>
</dbReference>
<feature type="transmembrane region" description="Helical" evidence="7">
    <location>
        <begin position="604"/>
        <end position="623"/>
    </location>
</feature>
<feature type="transmembrane region" description="Helical" evidence="7">
    <location>
        <begin position="30"/>
        <end position="50"/>
    </location>
</feature>
<feature type="transmembrane region" description="Helical" evidence="7">
    <location>
        <begin position="385"/>
        <end position="407"/>
    </location>
</feature>
<sequence>METTILFAPLVGAILCGFGWKFIGEKAAMWTATGLLFLACILSWIIFFTFDGVTQQIPVMRFIESGSLSTEWAIRLDRLTAIMLIVVTTVSALVHLYSFGYMDHDPAFREGESYKPRFFAYLSFFTFSMLALVTSDNLVQMFFGWEGVGVASYLLIGFYYRKPSANAAAIKAFVVNRVGDFGFALGIFALFFLVDSINFSDVFVSGPKLAETQLSFLWGEWSAIEVICVLLFIGAMGKSAQLILHTWLPDAMEGPTPVSALIHAATMVTAGVFLVCRMSPLMEFAPNATAFITFLGAATAFFAATIGLVQTDIKRVIAYSTCSQLGYMFVAAGVGMYSAAMFHLLTHAFFKALLFLGAGSVIHAMHHEQDMMNYGGLRKKIPYTYWGMMFGTLAITGVGIPLTGIGFAGFLSKDAIIESAWAGGTGFAFWSLVIAAAFTAFYSWRLIFLTFFGEARGNKHTHDHAHESPMTMLVPLGVLSLGAIFAGMLWYGAFFGHADKVGKFYGIPVAEASEHGEGHDADTHAAHVADGTAEEHHDTAEGDAHAEDATHADDAHGDSKTGDAAHGGDHHYVFAGEPGQGAIYIAPDNHVLDDAHASPKWVKVSPFVAMALGFLLAYLFYIVNPSLPGRLAENQRPLYLFLLNKWYFDEIYDAIFVRPTLALGRFLWRRGDGNTIDGFLNGVAMGVVPFFTRLAGKAQSGYIFTYAFYMVLGIAALVTWMSIGGGAH</sequence>
<name>A0ABT0Q460_9RHOB</name>
<feature type="transmembrane region" description="Helical" evidence="7">
    <location>
        <begin position="427"/>
        <end position="452"/>
    </location>
</feature>
<feature type="transmembrane region" description="Helical" evidence="7">
    <location>
        <begin position="258"/>
        <end position="282"/>
    </location>
</feature>
<dbReference type="InterPro" id="IPR001750">
    <property type="entry name" value="ND/Mrp_TM"/>
</dbReference>
<feature type="transmembrane region" description="Helical" evidence="7">
    <location>
        <begin position="316"/>
        <end position="338"/>
    </location>
</feature>
<dbReference type="InterPro" id="IPR003945">
    <property type="entry name" value="NU5C-like"/>
</dbReference>
<protein>
    <submittedName>
        <fullName evidence="10">NADH-quinone oxidoreductase subunit L</fullName>
    </submittedName>
</protein>